<dbReference type="AlphaFoldDB" id="A0A6L6Q420"/>
<keyword evidence="1" id="KW-0732">Signal</keyword>
<reference evidence="2 3" key="1">
    <citation type="submission" date="2019-11" db="EMBL/GenBank/DDBJ databases">
        <title>Type strains purchased from KCTC, JCM and DSMZ.</title>
        <authorList>
            <person name="Lu H."/>
        </authorList>
    </citation>
    <scope>NUCLEOTIDE SEQUENCE [LARGE SCALE GENOMIC DNA]</scope>
    <source>
        <strain evidence="2 3">KCTC 42409</strain>
    </source>
</reference>
<organism evidence="2 3">
    <name type="scientific">Pseudoduganella ginsengisoli</name>
    <dbReference type="NCBI Taxonomy" id="1462440"/>
    <lineage>
        <taxon>Bacteria</taxon>
        <taxon>Pseudomonadati</taxon>
        <taxon>Pseudomonadota</taxon>
        <taxon>Betaproteobacteria</taxon>
        <taxon>Burkholderiales</taxon>
        <taxon>Oxalobacteraceae</taxon>
        <taxon>Telluria group</taxon>
        <taxon>Pseudoduganella</taxon>
    </lineage>
</organism>
<evidence type="ECO:0000313" key="2">
    <source>
        <dbReference type="EMBL" id="MTW04430.1"/>
    </source>
</evidence>
<evidence type="ECO:0000313" key="3">
    <source>
        <dbReference type="Proteomes" id="UP000484015"/>
    </source>
</evidence>
<dbReference type="RefSeq" id="WP_155440779.1">
    <property type="nucleotide sequence ID" value="NZ_WNLA01000015.1"/>
</dbReference>
<feature type="signal peptide" evidence="1">
    <location>
        <begin position="1"/>
        <end position="26"/>
    </location>
</feature>
<comment type="caution">
    <text evidence="2">The sequence shown here is derived from an EMBL/GenBank/DDBJ whole genome shotgun (WGS) entry which is preliminary data.</text>
</comment>
<evidence type="ECO:0000256" key="1">
    <source>
        <dbReference type="SAM" id="SignalP"/>
    </source>
</evidence>
<gene>
    <name evidence="2" type="ORF">GM668_20345</name>
</gene>
<feature type="chain" id="PRO_5026737647" evidence="1">
    <location>
        <begin position="27"/>
        <end position="187"/>
    </location>
</feature>
<protein>
    <submittedName>
        <fullName evidence="2">Uncharacterized protein</fullName>
    </submittedName>
</protein>
<proteinExistence type="predicted"/>
<dbReference type="Proteomes" id="UP000484015">
    <property type="component" value="Unassembled WGS sequence"/>
</dbReference>
<accession>A0A6L6Q420</accession>
<dbReference type="EMBL" id="WNLA01000015">
    <property type="protein sequence ID" value="MTW04430.1"/>
    <property type="molecule type" value="Genomic_DNA"/>
</dbReference>
<sequence>MTNKNAKSRILSQLAVYLLFINLAHAENAEVTILSKRLLKISELEDFSKYTDIATSLFLDVTVKDDREVFVENSLLGRRIDLRLNSDNGRFGIVAEGFQGGVFIPAHKEFRTSYFYVKFNEDFFCYPSEEFFKIFDNKVFPITSAPSSYSYRHFIDGSNQRDITATFSKQNCLLNINFSQNIDKDLK</sequence>
<name>A0A6L6Q420_9BURK</name>
<keyword evidence="3" id="KW-1185">Reference proteome</keyword>